<keyword evidence="6" id="KW-0456">Lyase</keyword>
<proteinExistence type="inferred from homology"/>
<comment type="function">
    <text evidence="2">In vitro catalyzes the addition of water to fumarate, forming malate. Cannot catalyze the reverse reaction. Cannot use the cis-isomer maleate as substrate.</text>
</comment>
<dbReference type="Pfam" id="PF10965">
    <property type="entry name" value="DUF2767"/>
    <property type="match status" value="1"/>
</dbReference>
<name>A0ABY3P6B0_9ENTR</name>
<evidence type="ECO:0000256" key="4">
    <source>
        <dbReference type="ARBA" id="ARBA00012921"/>
    </source>
</evidence>
<dbReference type="Proteomes" id="UP000323910">
    <property type="component" value="Unassembled WGS sequence"/>
</dbReference>
<reference evidence="7 8" key="1">
    <citation type="submission" date="2019-08" db="EMBL/GenBank/DDBJ databases">
        <title>The draft genome of Lelliottia nimipressuralis strain CICC 24156.</title>
        <authorList>
            <person name="Wu W."/>
            <person name="Feng Y."/>
            <person name="Zong Z."/>
        </authorList>
    </citation>
    <scope>NUCLEOTIDE SEQUENCE [LARGE SCALE GENOMIC DNA]</scope>
    <source>
        <strain evidence="7 8">CICC 24156</strain>
    </source>
</reference>
<evidence type="ECO:0000313" key="7">
    <source>
        <dbReference type="EMBL" id="TYT34987.1"/>
    </source>
</evidence>
<keyword evidence="8" id="KW-1185">Reference proteome</keyword>
<evidence type="ECO:0000256" key="1">
    <source>
        <dbReference type="ARBA" id="ARBA00000929"/>
    </source>
</evidence>
<evidence type="ECO:0000256" key="6">
    <source>
        <dbReference type="ARBA" id="ARBA00023239"/>
    </source>
</evidence>
<comment type="caution">
    <text evidence="7">The sequence shown here is derived from an EMBL/GenBank/DDBJ whole genome shotgun (WGS) entry which is preliminary data.</text>
</comment>
<evidence type="ECO:0000313" key="8">
    <source>
        <dbReference type="Proteomes" id="UP000323910"/>
    </source>
</evidence>
<gene>
    <name evidence="7" type="ORF">FZO59_04975</name>
</gene>
<protein>
    <recommendedName>
        <fullName evidence="5">Fumarase D</fullName>
        <ecNumber evidence="4">4.2.1.2</ecNumber>
    </recommendedName>
</protein>
<sequence>MSKEADALYDEMCRLVGDAVMCLCDTDIETKKHNIANVLETALLSNNPEHTEQMRKAMQAAINVLTRF</sequence>
<organism evidence="7 8">
    <name type="scientific">Lelliottia nimipressuralis</name>
    <dbReference type="NCBI Taxonomy" id="69220"/>
    <lineage>
        <taxon>Bacteria</taxon>
        <taxon>Pseudomonadati</taxon>
        <taxon>Pseudomonadota</taxon>
        <taxon>Gammaproteobacteria</taxon>
        <taxon>Enterobacterales</taxon>
        <taxon>Enterobacteriaceae</taxon>
        <taxon>Lelliottia</taxon>
    </lineage>
</organism>
<accession>A0ABY3P6B0</accession>
<evidence type="ECO:0000256" key="2">
    <source>
        <dbReference type="ARBA" id="ARBA00003131"/>
    </source>
</evidence>
<dbReference type="InterPro" id="IPR024493">
    <property type="entry name" value="FumD"/>
</dbReference>
<evidence type="ECO:0000256" key="3">
    <source>
        <dbReference type="ARBA" id="ARBA00010181"/>
    </source>
</evidence>
<evidence type="ECO:0000256" key="5">
    <source>
        <dbReference type="ARBA" id="ARBA00015109"/>
    </source>
</evidence>
<dbReference type="EMBL" id="VTFR01000002">
    <property type="protein sequence ID" value="TYT34987.1"/>
    <property type="molecule type" value="Genomic_DNA"/>
</dbReference>
<dbReference type="EC" id="4.2.1.2" evidence="4"/>
<dbReference type="RefSeq" id="WP_129036237.1">
    <property type="nucleotide sequence ID" value="NZ_SDDX01000028.1"/>
</dbReference>
<comment type="similarity">
    <text evidence="3">Belongs to the FumD family.</text>
</comment>
<comment type="catalytic activity">
    <reaction evidence="1">
        <text>(S)-malate = fumarate + H2O</text>
        <dbReference type="Rhea" id="RHEA:12460"/>
        <dbReference type="ChEBI" id="CHEBI:15377"/>
        <dbReference type="ChEBI" id="CHEBI:15589"/>
        <dbReference type="ChEBI" id="CHEBI:29806"/>
        <dbReference type="EC" id="4.2.1.2"/>
    </reaction>
</comment>